<protein>
    <submittedName>
        <fullName evidence="3">DUF222 domain-containing protein</fullName>
    </submittedName>
</protein>
<reference evidence="3 4" key="1">
    <citation type="submission" date="2024-03" db="EMBL/GenBank/DDBJ databases">
        <title>Actinomycetospora sp. OC33-EN08, a novel actinomycete isolated from wild orchid (Aerides multiflora).</title>
        <authorList>
            <person name="Suriyachadkun C."/>
        </authorList>
    </citation>
    <scope>NUCLEOTIDE SEQUENCE [LARGE SCALE GENOMIC DNA]</scope>
    <source>
        <strain evidence="3 4">OC33-EN08</strain>
    </source>
</reference>
<keyword evidence="4" id="KW-1185">Reference proteome</keyword>
<feature type="region of interest" description="Disordered" evidence="1">
    <location>
        <begin position="1"/>
        <end position="23"/>
    </location>
</feature>
<evidence type="ECO:0000256" key="1">
    <source>
        <dbReference type="SAM" id="MobiDB-lite"/>
    </source>
</evidence>
<feature type="domain" description="DUF222" evidence="2">
    <location>
        <begin position="40"/>
        <end position="202"/>
    </location>
</feature>
<dbReference type="InterPro" id="IPR003615">
    <property type="entry name" value="HNH_nuc"/>
</dbReference>
<dbReference type="Proteomes" id="UP001385809">
    <property type="component" value="Unassembled WGS sequence"/>
</dbReference>
<proteinExistence type="predicted"/>
<evidence type="ECO:0000313" key="3">
    <source>
        <dbReference type="EMBL" id="MEJ2871046.1"/>
    </source>
</evidence>
<dbReference type="EMBL" id="JBBEGN010000018">
    <property type="protein sequence ID" value="MEJ2871046.1"/>
    <property type="molecule type" value="Genomic_DNA"/>
</dbReference>
<comment type="caution">
    <text evidence="3">The sequence shown here is derived from an EMBL/GenBank/DDBJ whole genome shotgun (WGS) entry which is preliminary data.</text>
</comment>
<dbReference type="InterPro" id="IPR003870">
    <property type="entry name" value="DUF222"/>
</dbReference>
<dbReference type="CDD" id="cd00085">
    <property type="entry name" value="HNHc"/>
    <property type="match status" value="1"/>
</dbReference>
<dbReference type="Pfam" id="PF02720">
    <property type="entry name" value="DUF222"/>
    <property type="match status" value="1"/>
</dbReference>
<feature type="compositionally biased region" description="Acidic residues" evidence="1">
    <location>
        <begin position="287"/>
        <end position="307"/>
    </location>
</feature>
<gene>
    <name evidence="3" type="ORF">WCD74_25000</name>
</gene>
<feature type="region of interest" description="Disordered" evidence="1">
    <location>
        <begin position="262"/>
        <end position="323"/>
    </location>
</feature>
<feature type="region of interest" description="Disordered" evidence="1">
    <location>
        <begin position="558"/>
        <end position="623"/>
    </location>
</feature>
<name>A0ABU8MUU7_9PSEU</name>
<evidence type="ECO:0000259" key="2">
    <source>
        <dbReference type="Pfam" id="PF02720"/>
    </source>
</evidence>
<evidence type="ECO:0000313" key="4">
    <source>
        <dbReference type="Proteomes" id="UP001385809"/>
    </source>
</evidence>
<sequence length="623" mass="66840">MTTAIGAAGEGQPPTPAPMLPVDPSGLPGQWVDEGMSRQFAAANTQAAVLCRWVLECSRAKAGSTERVRARPRSGKIVATSLGWSESYGASRIEFARQVLERLPRLGEEMTAGRLEERKAHDIVELVADLDDAQARAVVDEVVGSAPSLGFAELRRLVGRVAMAVDPQWAERRRAAAIARRRVALRSAPSGAVELCGLDLPEDPAQDAHDRIVALAHAVLLRLKRAGVRSVSVGEAESEVMLTLTGPAGAGMYDLDVVEHVTSVLGGPGPDSPSPDDGPGPDRPEPGPDEGPDDDGPDDSGPDDEPSAETGAPTETGSDPTAPVVFRARTVLRLELSTVLGLDQRPGELPGLGPISSDAATAMAWARAHGRWRVALYDPAGALDHTLSIRPPTTGPPPVGGRRRRHLVELTAHTSDLDALAARLDDPALPAPARDLLRRILHALARARARATGDHPATTTAEAGNRFPSTRLRDWVTARDRTCRAPGCAVDATRCDLDHTVSVLDGGRTVADDLGAFCRRDHRFKHDPDTGWTVTQPRPGLFCWTSPTGRVHHRRPHRYRRMPDPVARAGPRPRTPEHPPARRPPGTPRANQHGLVTDASLDTARHLHGRTDRTPYATDRPPF</sequence>
<feature type="compositionally biased region" description="Basic and acidic residues" evidence="1">
    <location>
        <begin position="603"/>
        <end position="613"/>
    </location>
</feature>
<accession>A0ABU8MUU7</accession>
<dbReference type="RefSeq" id="WP_337697615.1">
    <property type="nucleotide sequence ID" value="NZ_JBBEGN010000018.1"/>
</dbReference>
<organism evidence="3 4">
    <name type="scientific">Actinomycetospora aurantiaca</name>
    <dbReference type="NCBI Taxonomy" id="3129233"/>
    <lineage>
        <taxon>Bacteria</taxon>
        <taxon>Bacillati</taxon>
        <taxon>Actinomycetota</taxon>
        <taxon>Actinomycetes</taxon>
        <taxon>Pseudonocardiales</taxon>
        <taxon>Pseudonocardiaceae</taxon>
        <taxon>Actinomycetospora</taxon>
    </lineage>
</organism>